<dbReference type="Gene3D" id="1.10.10.10">
    <property type="entry name" value="Winged helix-like DNA-binding domain superfamily/Winged helix DNA-binding domain"/>
    <property type="match status" value="1"/>
</dbReference>
<gene>
    <name evidence="1" type="ORF">EJ104_11885</name>
</gene>
<evidence type="ECO:0000313" key="1">
    <source>
        <dbReference type="EMBL" id="RTR25198.1"/>
    </source>
</evidence>
<dbReference type="InterPro" id="IPR011990">
    <property type="entry name" value="TPR-like_helical_dom_sf"/>
</dbReference>
<name>A0A3S0RCS2_9DEIO</name>
<sequence length="535" mass="58999">MSLAAEQQALTQLRHLIAGEYWEPALKAAGVMARRISSQERARELWNLFRQIPPQVRDGPAGRLAAAWVAFRAGEEAELQRVLSQTPDAPELRGFRVALVVRQGRYAEAEQLLAQPTVPDQQAIAARYRAQMLAAQGGDWQGAYAEAMRGLSGRDLGVLHTEVAYYCAGYNLTEQARDHLAQAVQALRSAPQEQTLALANLGMACLSAGDFRGAYQALQKASALAQQNSPYRSIVWRMQGDLALLHRWPARARYAYHEALRTALTGHDRSMAAENLILTLLLSGEWDEARSELIAAAELPVNAPQDTEHHTVLDLLQAALQLRLGQSEAAERRLLSLQDKDLSQPRRWVLDLLLSEVARQQGQPGPDAPALEQLQWQWPWHQLFPEMCFPEPEKGTAWKPLTPPKAQINLAGPVQLKVGDFEVPLGRKTRGLLAYLVLEGGSTSAESAAGALGLDEGAARTVQKRLSKVVTQLRQQLGSPGTVQSVGGVIKLGADMDWQPPILPPPERAERFCQGDFFPFVNSWIEQQSLSFPED</sequence>
<dbReference type="InterPro" id="IPR036388">
    <property type="entry name" value="WH-like_DNA-bd_sf"/>
</dbReference>
<dbReference type="Proteomes" id="UP000277766">
    <property type="component" value="Unassembled WGS sequence"/>
</dbReference>
<accession>A0A3S0RCS2</accession>
<reference evidence="1 2" key="1">
    <citation type="submission" date="2018-12" db="EMBL/GenBank/DDBJ databases">
        <title>Deinococcus radiophilus ATCC 27603 genome sequencing and assembly.</title>
        <authorList>
            <person name="Maclea K.S."/>
            <person name="Maynard C.R."/>
        </authorList>
    </citation>
    <scope>NUCLEOTIDE SEQUENCE [LARGE SCALE GENOMIC DNA]</scope>
    <source>
        <strain evidence="1 2">ATCC 27603</strain>
    </source>
</reference>
<evidence type="ECO:0000313" key="2">
    <source>
        <dbReference type="Proteomes" id="UP000277766"/>
    </source>
</evidence>
<dbReference type="SUPFAM" id="SSF48452">
    <property type="entry name" value="TPR-like"/>
    <property type="match status" value="1"/>
</dbReference>
<protein>
    <recommendedName>
        <fullName evidence="3">Tetratricopeptide repeat protein</fullName>
    </recommendedName>
</protein>
<dbReference type="Gene3D" id="1.25.40.10">
    <property type="entry name" value="Tetratricopeptide repeat domain"/>
    <property type="match status" value="1"/>
</dbReference>
<organism evidence="1 2">
    <name type="scientific">Deinococcus radiophilus</name>
    <dbReference type="NCBI Taxonomy" id="32062"/>
    <lineage>
        <taxon>Bacteria</taxon>
        <taxon>Thermotogati</taxon>
        <taxon>Deinococcota</taxon>
        <taxon>Deinococci</taxon>
        <taxon>Deinococcales</taxon>
        <taxon>Deinococcaceae</taxon>
        <taxon>Deinococcus</taxon>
    </lineage>
</organism>
<dbReference type="OrthoDB" id="54924at2"/>
<comment type="caution">
    <text evidence="1">The sequence shown here is derived from an EMBL/GenBank/DDBJ whole genome shotgun (WGS) entry which is preliminary data.</text>
</comment>
<dbReference type="AlphaFoldDB" id="A0A3S0RCS2"/>
<keyword evidence="2" id="KW-1185">Reference proteome</keyword>
<evidence type="ECO:0008006" key="3">
    <source>
        <dbReference type="Google" id="ProtNLM"/>
    </source>
</evidence>
<proteinExistence type="predicted"/>
<dbReference type="RefSeq" id="WP_126353097.1">
    <property type="nucleotide sequence ID" value="NZ_CP086382.1"/>
</dbReference>
<dbReference type="EMBL" id="RXPE01000035">
    <property type="protein sequence ID" value="RTR25198.1"/>
    <property type="molecule type" value="Genomic_DNA"/>
</dbReference>